<keyword evidence="12 18" id="KW-0829">Tyrosine-protein kinase</keyword>
<gene>
    <name evidence="26" type="ORF">HCN44_004680</name>
</gene>
<comment type="caution">
    <text evidence="26">The sequence shown here is derived from an EMBL/GenBank/DDBJ whole genome shotgun (WGS) entry which is preliminary data.</text>
</comment>
<feature type="binding site" evidence="20">
    <location>
        <position position="714"/>
    </location>
    <ligand>
        <name>ATP</name>
        <dbReference type="ChEBI" id="CHEBI:30616"/>
    </ligand>
</feature>
<feature type="disulfide bond" evidence="21">
    <location>
        <begin position="97"/>
        <end position="147"/>
    </location>
</feature>
<feature type="domain" description="Ig-like" evidence="25">
    <location>
        <begin position="337"/>
        <end position="434"/>
    </location>
</feature>
<protein>
    <recommendedName>
        <fullName evidence="18">Fibroblast growth factor receptor</fullName>
        <ecNumber evidence="18">2.7.10.1</ecNumber>
    </recommendedName>
</protein>
<keyword evidence="9 18" id="KW-0067">ATP-binding</keyword>
<dbReference type="Gene3D" id="1.10.510.10">
    <property type="entry name" value="Transferase(Phosphotransferase) domain 1"/>
    <property type="match status" value="1"/>
</dbReference>
<dbReference type="Pfam" id="PF13895">
    <property type="entry name" value="Ig_2"/>
    <property type="match status" value="1"/>
</dbReference>
<dbReference type="EC" id="2.7.10.1" evidence="18"/>
<evidence type="ECO:0000256" key="10">
    <source>
        <dbReference type="ARBA" id="ARBA00022989"/>
    </source>
</evidence>
<evidence type="ECO:0000256" key="20">
    <source>
        <dbReference type="PIRSR" id="PIRSR000628-2"/>
    </source>
</evidence>
<dbReference type="InterPro" id="IPR001245">
    <property type="entry name" value="Ser-Thr/Tyr_kinase_cat_dom"/>
</dbReference>
<dbReference type="InterPro" id="IPR036179">
    <property type="entry name" value="Ig-like_dom_sf"/>
</dbReference>
<keyword evidence="15" id="KW-0325">Glycoprotein</keyword>
<keyword evidence="13 21" id="KW-1015">Disulfide bond</keyword>
<keyword evidence="10 23" id="KW-1133">Transmembrane helix</keyword>
<evidence type="ECO:0000256" key="2">
    <source>
        <dbReference type="ARBA" id="ARBA00022553"/>
    </source>
</evidence>
<dbReference type="InterPro" id="IPR050122">
    <property type="entry name" value="RTK"/>
</dbReference>
<dbReference type="GO" id="GO:0005524">
    <property type="term" value="F:ATP binding"/>
    <property type="evidence" value="ECO:0007669"/>
    <property type="project" value="UniProtKB-KW"/>
</dbReference>
<evidence type="ECO:0000256" key="15">
    <source>
        <dbReference type="ARBA" id="ARBA00023180"/>
    </source>
</evidence>
<dbReference type="Gene3D" id="2.60.40.10">
    <property type="entry name" value="Immunoglobulins"/>
    <property type="match status" value="3"/>
</dbReference>
<evidence type="ECO:0000256" key="14">
    <source>
        <dbReference type="ARBA" id="ARBA00023170"/>
    </source>
</evidence>
<dbReference type="PANTHER" id="PTHR24416:SF550">
    <property type="entry name" value="FIBROBLAST GROWTH FACTOR RECEPTOR HOMOLOG 1-RELATED"/>
    <property type="match status" value="1"/>
</dbReference>
<sequence length="887" mass="100989">MVGWTKKIISEDRHLSSTDIINMYQTIQFDEIGNIIWHNEPNMYNLEIEIKHCNKANILGIWNNYSLAEKKAILKLLIHEVNPVVNLLEGDRLILRCQLPNKKNDNSTTSWFKDHSVIRGSPSRIKVIKQTLKLSSVNVKDSGNYACKIQNSKKIEWRNVSVIIDGLQNDERQNDQAEYEGNLIRLRQEDEPNELHVNSKNLPETRSLRLDSDVDNEKSDNDKSDTSAGDFNKTAPEQLPSFSKPNDLHNSVVRPAGNMLKLRCGANGNPVPNITWLKNDEEPKRTVGSITINKWQLRIEDLIMTDSGSYNCRVCNYLGCIDHTFNVEVIESVQHRPILTRPPTNKTALIGSDVSFICEVLSDTHRHLEWYHGLHNSFDTLNKTNSSMRVEAKAGGEDNPEELTLLNVTEKDEGWYTCIAQNSLGETFSSAYLSVVETLEPPRVPVKARPQILILNILAAVLFVFFAVGVVVVIYIFHRLKREKMKKLLAIETARAAVVTQWTKKVIVEKQNLINAQNVQELLLMPIVKIEKQKSTVTNEDSNGGCISEYELPMDGAWELSRNHLMLGKSLGEGAFGKVVIAETKTGKPEGHTDAEMMDLVSEMELMKMIGKHGNIINFVGACTQGGPLYVVVEFALHGNLRDFLRRHRPTSGYEPTIGEEQTDKKILTQKDLVSFAYQVARGMEYLSSRRCIHRDLAARNVLVGDDYVLKIADFGLARDIHCHDYYRKTTDGRLPVKWMAPEALFDRVYTTQSDVWSYGILLWEIMTLGATPYPYISAVEELLQWLKTGRRMEKPPCCSIDIYMLMRDCWSYMPEERPTFTELVEYLDKILTITANEEYLDLGLPQLDTPPSSAESNLQDDDDDDDDDDDEEDHDTFPYLLQNTQM</sequence>
<organism evidence="26 27">
    <name type="scientific">Aphidius gifuensis</name>
    <name type="common">Parasitoid wasp</name>
    <dbReference type="NCBI Taxonomy" id="684658"/>
    <lineage>
        <taxon>Eukaryota</taxon>
        <taxon>Metazoa</taxon>
        <taxon>Ecdysozoa</taxon>
        <taxon>Arthropoda</taxon>
        <taxon>Hexapoda</taxon>
        <taxon>Insecta</taxon>
        <taxon>Pterygota</taxon>
        <taxon>Neoptera</taxon>
        <taxon>Endopterygota</taxon>
        <taxon>Hymenoptera</taxon>
        <taxon>Apocrita</taxon>
        <taxon>Ichneumonoidea</taxon>
        <taxon>Braconidae</taxon>
        <taxon>Aphidiinae</taxon>
        <taxon>Aphidius</taxon>
    </lineage>
</organism>
<dbReference type="InterPro" id="IPR013098">
    <property type="entry name" value="Ig_I-set"/>
</dbReference>
<evidence type="ECO:0000256" key="23">
    <source>
        <dbReference type="SAM" id="Phobius"/>
    </source>
</evidence>
<feature type="domain" description="Ig-like" evidence="25">
    <location>
        <begin position="89"/>
        <end position="161"/>
    </location>
</feature>
<dbReference type="GO" id="GO:0008284">
    <property type="term" value="P:positive regulation of cell population proliferation"/>
    <property type="evidence" value="ECO:0007669"/>
    <property type="project" value="InterPro"/>
</dbReference>
<dbReference type="PANTHER" id="PTHR24416">
    <property type="entry name" value="TYROSINE-PROTEIN KINASE RECEPTOR"/>
    <property type="match status" value="1"/>
</dbReference>
<comment type="subcellular location">
    <subcellularLocation>
        <location evidence="1">Membrane</location>
        <topology evidence="1">Single-pass membrane protein</topology>
    </subcellularLocation>
</comment>
<evidence type="ECO:0000256" key="1">
    <source>
        <dbReference type="ARBA" id="ARBA00004167"/>
    </source>
</evidence>
<dbReference type="InterPro" id="IPR013783">
    <property type="entry name" value="Ig-like_fold"/>
</dbReference>
<evidence type="ECO:0000259" key="24">
    <source>
        <dbReference type="PROSITE" id="PS50011"/>
    </source>
</evidence>
<keyword evidence="3 18" id="KW-0808">Transferase</keyword>
<dbReference type="Pfam" id="PF07714">
    <property type="entry name" value="PK_Tyr_Ser-Thr"/>
    <property type="match status" value="1"/>
</dbReference>
<evidence type="ECO:0000256" key="5">
    <source>
        <dbReference type="ARBA" id="ARBA00022729"/>
    </source>
</evidence>
<dbReference type="FunFam" id="2.60.40.10:FF:000020">
    <property type="entry name" value="Fibroblast growth factor receptor"/>
    <property type="match status" value="1"/>
</dbReference>
<feature type="disulfide bond" evidence="21">
    <location>
        <begin position="264"/>
        <end position="312"/>
    </location>
</feature>
<feature type="binding site" evidence="20">
    <location>
        <begin position="634"/>
        <end position="636"/>
    </location>
    <ligand>
        <name>ATP</name>
        <dbReference type="ChEBI" id="CHEBI:30616"/>
    </ligand>
</feature>
<dbReference type="EMBL" id="JACMRX010000002">
    <property type="protein sequence ID" value="KAF7995208.1"/>
    <property type="molecule type" value="Genomic_DNA"/>
</dbReference>
<feature type="active site" description="Proton acceptor" evidence="19">
    <location>
        <position position="696"/>
    </location>
</feature>
<evidence type="ECO:0000256" key="8">
    <source>
        <dbReference type="ARBA" id="ARBA00022777"/>
    </source>
</evidence>
<dbReference type="PROSITE" id="PS50011">
    <property type="entry name" value="PROTEIN_KINASE_DOM"/>
    <property type="match status" value="1"/>
</dbReference>
<keyword evidence="8 18" id="KW-0418">Kinase</keyword>
<evidence type="ECO:0000256" key="3">
    <source>
        <dbReference type="ARBA" id="ARBA00022679"/>
    </source>
</evidence>
<keyword evidence="14 18" id="KW-0675">Receptor</keyword>
<feature type="region of interest" description="Disordered" evidence="22">
    <location>
        <begin position="845"/>
        <end position="887"/>
    </location>
</feature>
<evidence type="ECO:0000313" key="26">
    <source>
        <dbReference type="EMBL" id="KAF7995208.1"/>
    </source>
</evidence>
<keyword evidence="11 18" id="KW-0472">Membrane</keyword>
<feature type="transmembrane region" description="Helical" evidence="23">
    <location>
        <begin position="452"/>
        <end position="477"/>
    </location>
</feature>
<keyword evidence="4 23" id="KW-0812">Transmembrane</keyword>
<dbReference type="OrthoDB" id="10257471at2759"/>
<evidence type="ECO:0000256" key="12">
    <source>
        <dbReference type="ARBA" id="ARBA00023137"/>
    </source>
</evidence>
<dbReference type="AlphaFoldDB" id="A0A835CVB6"/>
<dbReference type="GO" id="GO:0005886">
    <property type="term" value="C:plasma membrane"/>
    <property type="evidence" value="ECO:0007669"/>
    <property type="project" value="TreeGrafter"/>
</dbReference>
<keyword evidence="27" id="KW-1185">Reference proteome</keyword>
<dbReference type="Proteomes" id="UP000639338">
    <property type="component" value="Unassembled WGS sequence"/>
</dbReference>
<dbReference type="Gene3D" id="3.30.200.20">
    <property type="entry name" value="Phosphorylase Kinase, domain 1"/>
    <property type="match status" value="1"/>
</dbReference>
<dbReference type="InterPro" id="IPR020635">
    <property type="entry name" value="Tyr_kinase_cat_dom"/>
</dbReference>
<dbReference type="FunFam" id="1.10.510.10:FF:000007">
    <property type="entry name" value="Fibroblast growth factor receptor"/>
    <property type="match status" value="1"/>
</dbReference>
<dbReference type="InterPro" id="IPR011009">
    <property type="entry name" value="Kinase-like_dom_sf"/>
</dbReference>
<dbReference type="PIRSF" id="PIRSF000628">
    <property type="entry name" value="FGFR"/>
    <property type="match status" value="1"/>
</dbReference>
<dbReference type="Pfam" id="PF07679">
    <property type="entry name" value="I-set"/>
    <property type="match status" value="2"/>
</dbReference>
<evidence type="ECO:0000256" key="17">
    <source>
        <dbReference type="ARBA" id="ARBA00051243"/>
    </source>
</evidence>
<comment type="catalytic activity">
    <reaction evidence="17 18">
        <text>L-tyrosyl-[protein] + ATP = O-phospho-L-tyrosyl-[protein] + ADP + H(+)</text>
        <dbReference type="Rhea" id="RHEA:10596"/>
        <dbReference type="Rhea" id="RHEA-COMP:10136"/>
        <dbReference type="Rhea" id="RHEA-COMP:20101"/>
        <dbReference type="ChEBI" id="CHEBI:15378"/>
        <dbReference type="ChEBI" id="CHEBI:30616"/>
        <dbReference type="ChEBI" id="CHEBI:46858"/>
        <dbReference type="ChEBI" id="CHEBI:61978"/>
        <dbReference type="ChEBI" id="CHEBI:456216"/>
        <dbReference type="EC" id="2.7.10.1"/>
    </reaction>
</comment>
<evidence type="ECO:0000256" key="11">
    <source>
        <dbReference type="ARBA" id="ARBA00023136"/>
    </source>
</evidence>
<evidence type="ECO:0000256" key="4">
    <source>
        <dbReference type="ARBA" id="ARBA00022692"/>
    </source>
</evidence>
<dbReference type="SMART" id="SM00408">
    <property type="entry name" value="IGc2"/>
    <property type="match status" value="3"/>
</dbReference>
<dbReference type="PROSITE" id="PS00109">
    <property type="entry name" value="PROTEIN_KINASE_TYR"/>
    <property type="match status" value="1"/>
</dbReference>
<dbReference type="PRINTS" id="PR00109">
    <property type="entry name" value="TYRKINASE"/>
</dbReference>
<dbReference type="PROSITE" id="PS50835">
    <property type="entry name" value="IG_LIKE"/>
    <property type="match status" value="3"/>
</dbReference>
<feature type="binding site" evidence="20">
    <location>
        <begin position="571"/>
        <end position="577"/>
    </location>
    <ligand>
        <name>ATP</name>
        <dbReference type="ChEBI" id="CHEBI:30616"/>
    </ligand>
</feature>
<dbReference type="InterPro" id="IPR000719">
    <property type="entry name" value="Prot_kinase_dom"/>
</dbReference>
<feature type="disulfide bond" evidence="21">
    <location>
        <begin position="358"/>
        <end position="418"/>
    </location>
</feature>
<dbReference type="InterPro" id="IPR008266">
    <property type="entry name" value="Tyr_kinase_AS"/>
</dbReference>
<feature type="domain" description="Protein kinase" evidence="24">
    <location>
        <begin position="565"/>
        <end position="832"/>
    </location>
</feature>
<keyword evidence="5" id="KW-0732">Signal</keyword>
<evidence type="ECO:0000259" key="25">
    <source>
        <dbReference type="PROSITE" id="PS50835"/>
    </source>
</evidence>
<name>A0A835CVB6_APHGI</name>
<dbReference type="InterPro" id="IPR003599">
    <property type="entry name" value="Ig_sub"/>
</dbReference>
<evidence type="ECO:0000256" key="18">
    <source>
        <dbReference type="PIRNR" id="PIRNR000628"/>
    </source>
</evidence>
<accession>A0A835CVB6</accession>
<dbReference type="SUPFAM" id="SSF48726">
    <property type="entry name" value="Immunoglobulin"/>
    <property type="match status" value="3"/>
</dbReference>
<proteinExistence type="inferred from homology"/>
<keyword evidence="2" id="KW-0597">Phosphoprotein</keyword>
<feature type="binding site" evidence="20">
    <location>
        <position position="700"/>
    </location>
    <ligand>
        <name>ATP</name>
        <dbReference type="ChEBI" id="CHEBI:30616"/>
    </ligand>
</feature>
<evidence type="ECO:0000256" key="22">
    <source>
        <dbReference type="SAM" id="MobiDB-lite"/>
    </source>
</evidence>
<dbReference type="InterPro" id="IPR016248">
    <property type="entry name" value="FGF_rcpt_fam"/>
</dbReference>
<feature type="compositionally biased region" description="Basic and acidic residues" evidence="22">
    <location>
        <begin position="206"/>
        <end position="225"/>
    </location>
</feature>
<keyword evidence="7 18" id="KW-0547">Nucleotide-binding</keyword>
<dbReference type="SMART" id="SM00409">
    <property type="entry name" value="IG"/>
    <property type="match status" value="3"/>
</dbReference>
<dbReference type="GO" id="GO:0043235">
    <property type="term" value="C:receptor complex"/>
    <property type="evidence" value="ECO:0007669"/>
    <property type="project" value="TreeGrafter"/>
</dbReference>
<evidence type="ECO:0000313" key="27">
    <source>
        <dbReference type="Proteomes" id="UP000639338"/>
    </source>
</evidence>
<evidence type="ECO:0000256" key="16">
    <source>
        <dbReference type="ARBA" id="ARBA00023319"/>
    </source>
</evidence>
<keyword evidence="6" id="KW-0677">Repeat</keyword>
<dbReference type="InterPro" id="IPR007110">
    <property type="entry name" value="Ig-like_dom"/>
</dbReference>
<feature type="binding site" evidence="20">
    <location>
        <position position="640"/>
    </location>
    <ligand>
        <name>ATP</name>
        <dbReference type="ChEBI" id="CHEBI:30616"/>
    </ligand>
</feature>
<dbReference type="SMART" id="SM00219">
    <property type="entry name" value="TyrKc"/>
    <property type="match status" value="1"/>
</dbReference>
<feature type="domain" description="Ig-like" evidence="25">
    <location>
        <begin position="240"/>
        <end position="328"/>
    </location>
</feature>
<evidence type="ECO:0000256" key="7">
    <source>
        <dbReference type="ARBA" id="ARBA00022741"/>
    </source>
</evidence>
<reference evidence="26 27" key="1">
    <citation type="submission" date="2020-08" db="EMBL/GenBank/DDBJ databases">
        <title>Aphidius gifuensis genome sequencing and assembly.</title>
        <authorList>
            <person name="Du Z."/>
        </authorList>
    </citation>
    <scope>NUCLEOTIDE SEQUENCE [LARGE SCALE GENOMIC DNA]</scope>
    <source>
        <strain evidence="26">YNYX2018</strain>
        <tissue evidence="26">Adults</tissue>
    </source>
</reference>
<evidence type="ECO:0000256" key="9">
    <source>
        <dbReference type="ARBA" id="ARBA00022840"/>
    </source>
</evidence>
<comment type="similarity">
    <text evidence="18">Belongs to the protein kinase superfamily. Tyr protein kinase family. Fibroblast growth factor receptor subfamily.</text>
</comment>
<evidence type="ECO:0000256" key="13">
    <source>
        <dbReference type="ARBA" id="ARBA00023157"/>
    </source>
</evidence>
<dbReference type="FunFam" id="2.60.40.10:FF:000016">
    <property type="entry name" value="Fibroblast growth factor receptor"/>
    <property type="match status" value="1"/>
</dbReference>
<keyword evidence="16" id="KW-0393">Immunoglobulin domain</keyword>
<dbReference type="SUPFAM" id="SSF56112">
    <property type="entry name" value="Protein kinase-like (PK-like)"/>
    <property type="match status" value="1"/>
</dbReference>
<dbReference type="GO" id="GO:0005007">
    <property type="term" value="F:fibroblast growth factor receptor activity"/>
    <property type="evidence" value="ECO:0007669"/>
    <property type="project" value="InterPro"/>
</dbReference>
<evidence type="ECO:0000256" key="6">
    <source>
        <dbReference type="ARBA" id="ARBA00022737"/>
    </source>
</evidence>
<evidence type="ECO:0000256" key="19">
    <source>
        <dbReference type="PIRSR" id="PIRSR000628-1"/>
    </source>
</evidence>
<dbReference type="InterPro" id="IPR003598">
    <property type="entry name" value="Ig_sub2"/>
</dbReference>
<feature type="compositionally biased region" description="Acidic residues" evidence="22">
    <location>
        <begin position="859"/>
        <end position="875"/>
    </location>
</feature>
<evidence type="ECO:0000256" key="21">
    <source>
        <dbReference type="PIRSR" id="PIRSR000628-3"/>
    </source>
</evidence>
<feature type="region of interest" description="Disordered" evidence="22">
    <location>
        <begin position="190"/>
        <end position="250"/>
    </location>
</feature>